<evidence type="ECO:0000313" key="1">
    <source>
        <dbReference type="EMBL" id="QHQ59444.1"/>
    </source>
</evidence>
<dbReference type="RefSeq" id="WP_161836035.1">
    <property type="nucleotide sequence ID" value="NZ_CP048000.1"/>
</dbReference>
<gene>
    <name evidence="1" type="ORF">Ana3638_00390</name>
</gene>
<sequence length="105" mass="11397">MTSGFSGNEFFINHIRKFIGETVTIFTTSGGESGSGFTGVVLAVNCDFVRLVIQRGSAPSNPLGMRNNNDECNNGRKKDRDCCNRVGAVVDIPIDRIASFVHNDI</sequence>
<evidence type="ECO:0000313" key="2">
    <source>
        <dbReference type="Proteomes" id="UP000464314"/>
    </source>
</evidence>
<organism evidence="1 2">
    <name type="scientific">Anaerocolumna sedimenticola</name>
    <dbReference type="NCBI Taxonomy" id="2696063"/>
    <lineage>
        <taxon>Bacteria</taxon>
        <taxon>Bacillati</taxon>
        <taxon>Bacillota</taxon>
        <taxon>Clostridia</taxon>
        <taxon>Lachnospirales</taxon>
        <taxon>Lachnospiraceae</taxon>
        <taxon>Anaerocolumna</taxon>
    </lineage>
</organism>
<dbReference type="AlphaFoldDB" id="A0A6P1TE57"/>
<protein>
    <submittedName>
        <fullName evidence="1">Uncharacterized protein</fullName>
    </submittedName>
</protein>
<dbReference type="KEGG" id="anr:Ana3638_00390"/>
<dbReference type="Proteomes" id="UP000464314">
    <property type="component" value="Chromosome"/>
</dbReference>
<accession>A0A6P1TE57</accession>
<dbReference type="EMBL" id="CP048000">
    <property type="protein sequence ID" value="QHQ59444.1"/>
    <property type="molecule type" value="Genomic_DNA"/>
</dbReference>
<keyword evidence="2" id="KW-1185">Reference proteome</keyword>
<proteinExistence type="predicted"/>
<name>A0A6P1TE57_9FIRM</name>
<reference evidence="1 2" key="1">
    <citation type="submission" date="2020-01" db="EMBL/GenBank/DDBJ databases">
        <title>Genome analysis of Anaerocolumna sp. CBA3638.</title>
        <authorList>
            <person name="Kim J."/>
            <person name="Roh S.W."/>
        </authorList>
    </citation>
    <scope>NUCLEOTIDE SEQUENCE [LARGE SCALE GENOMIC DNA]</scope>
    <source>
        <strain evidence="1 2">CBA3638</strain>
    </source>
</reference>